<evidence type="ECO:0000256" key="3">
    <source>
        <dbReference type="ARBA" id="ARBA00022553"/>
    </source>
</evidence>
<dbReference type="InterPro" id="IPR011990">
    <property type="entry name" value="TPR-like_helical_dom_sf"/>
</dbReference>
<evidence type="ECO:0000256" key="9">
    <source>
        <dbReference type="SAM" id="Coils"/>
    </source>
</evidence>
<evidence type="ECO:0000256" key="2">
    <source>
        <dbReference type="ARBA" id="ARBA00012438"/>
    </source>
</evidence>
<feature type="coiled-coil region" evidence="9">
    <location>
        <begin position="337"/>
        <end position="368"/>
    </location>
</feature>
<feature type="domain" description="Histidine kinase/HSP90-like ATPase" evidence="11">
    <location>
        <begin position="503"/>
        <end position="600"/>
    </location>
</feature>
<keyword evidence="5" id="KW-0547">Nucleotide-binding</keyword>
<dbReference type="PANTHER" id="PTHR41523">
    <property type="entry name" value="TWO-COMPONENT SYSTEM SENSOR PROTEIN"/>
    <property type="match status" value="1"/>
</dbReference>
<evidence type="ECO:0000256" key="7">
    <source>
        <dbReference type="ARBA" id="ARBA00022840"/>
    </source>
</evidence>
<dbReference type="SUPFAM" id="SSF48452">
    <property type="entry name" value="TPR-like"/>
    <property type="match status" value="2"/>
</dbReference>
<gene>
    <name evidence="12" type="ORF">K4G66_22140</name>
</gene>
<feature type="transmembrane region" description="Helical" evidence="10">
    <location>
        <begin position="372"/>
        <end position="395"/>
    </location>
</feature>
<dbReference type="SMART" id="SM00028">
    <property type="entry name" value="TPR"/>
    <property type="match status" value="6"/>
</dbReference>
<dbReference type="SUPFAM" id="SSF55874">
    <property type="entry name" value="ATPase domain of HSP90 chaperone/DNA topoisomerase II/histidine kinase"/>
    <property type="match status" value="1"/>
</dbReference>
<evidence type="ECO:0000313" key="12">
    <source>
        <dbReference type="EMBL" id="WKN35081.1"/>
    </source>
</evidence>
<evidence type="ECO:0000256" key="6">
    <source>
        <dbReference type="ARBA" id="ARBA00022777"/>
    </source>
</evidence>
<dbReference type="Pfam" id="PF02518">
    <property type="entry name" value="HATPase_c"/>
    <property type="match status" value="1"/>
</dbReference>
<dbReference type="Pfam" id="PF07568">
    <property type="entry name" value="HisKA_2"/>
    <property type="match status" value="1"/>
</dbReference>
<organism evidence="12">
    <name type="scientific">Roseihalotalea indica</name>
    <dbReference type="NCBI Taxonomy" id="2867963"/>
    <lineage>
        <taxon>Bacteria</taxon>
        <taxon>Pseudomonadati</taxon>
        <taxon>Bacteroidota</taxon>
        <taxon>Cytophagia</taxon>
        <taxon>Cytophagales</taxon>
        <taxon>Catalimonadaceae</taxon>
        <taxon>Roseihalotalea</taxon>
    </lineage>
</organism>
<keyword evidence="8" id="KW-0802">TPR repeat</keyword>
<dbReference type="Pfam" id="PF13181">
    <property type="entry name" value="TPR_8"/>
    <property type="match status" value="1"/>
</dbReference>
<dbReference type="GO" id="GO:0005524">
    <property type="term" value="F:ATP binding"/>
    <property type="evidence" value="ECO:0007669"/>
    <property type="project" value="UniProtKB-KW"/>
</dbReference>
<keyword evidence="7" id="KW-0067">ATP-binding</keyword>
<dbReference type="Pfam" id="PF13424">
    <property type="entry name" value="TPR_12"/>
    <property type="match status" value="2"/>
</dbReference>
<sequence length="657" mass="75723">MKSFSQASNEASPKFADSLFMLIEQHFQQNDTITGFQKLDSMLNLYTTLMDSATQSNILNEYGYYYYTFGNFTKSINYYQRALLLDREMPDTVKIIGRLRNIGMVYRAKGLPPLAIQYYNEALTLAQAINRSKSVASVSNSMGLLMYEMEQYAKSLAYYRTSLRAWSTLQDTILMAYTHNNMGQVYHELGKYSTALMHLKQAKQWKEALGEEQSLATTLHNLGDTYLSMDSSNQAKQYLHESLALANAYDLKHEMATVSNNLAELYLQTAEYPLARHYLDTARLLTQELGARHVLLENLYNEARYQEAVGNLAEALSFQKQWAALQDSIFQDDRLQVVQMQGEFALQQEELAREQAEERMALAQAESRLHRLLLWIAIGAKMVFIALSLLLYRLYKAYRRLSKQNELLVREQHHRVENNFNTLASMFRMHARRLEDEGAKQAMDESQYRIQSMELIHRQLYGEELSRVSMLEYLQTLVQSVLDAYGSEARLHLHVDDITLNVDKAPPVGLITNEVVSNACKYAFPNHPNPELRVGFHKNGSNTYRLIIHDNGIGFDTRQLSEEGSFGLKLIRLQADQLRGQYSFKNQNGTLFQLTFSDRNDVKAETNGKVPHKAPSRQVGDRKIRNGSVWHTVKDWLPDYRKWRWAILGRADNRPNS</sequence>
<evidence type="ECO:0000256" key="4">
    <source>
        <dbReference type="ARBA" id="ARBA00022679"/>
    </source>
</evidence>
<reference evidence="12" key="2">
    <citation type="journal article" date="2024" name="Antonie Van Leeuwenhoek">
        <title>Roseihalotalea indica gen. nov., sp. nov., a halophilic Bacteroidetes from mesopelagic Southwest Indian Ocean with higher carbohydrate metabolic potential.</title>
        <authorList>
            <person name="Chen B."/>
            <person name="Zhang M."/>
            <person name="Lin D."/>
            <person name="Ye J."/>
            <person name="Tang K."/>
        </authorList>
    </citation>
    <scope>NUCLEOTIDE SEQUENCE</scope>
    <source>
        <strain evidence="12">TK19036</strain>
    </source>
</reference>
<keyword evidence="4" id="KW-0808">Transferase</keyword>
<dbReference type="SMART" id="SM00387">
    <property type="entry name" value="HATPase_c"/>
    <property type="match status" value="1"/>
</dbReference>
<protein>
    <recommendedName>
        <fullName evidence="2">histidine kinase</fullName>
        <ecNumber evidence="2">2.7.13.3</ecNumber>
    </recommendedName>
</protein>
<keyword evidence="9" id="KW-0175">Coiled coil</keyword>
<keyword evidence="10" id="KW-0472">Membrane</keyword>
<dbReference type="Gene3D" id="3.30.450.20">
    <property type="entry name" value="PAS domain"/>
    <property type="match status" value="1"/>
</dbReference>
<keyword evidence="10" id="KW-1133">Transmembrane helix</keyword>
<dbReference type="InterPro" id="IPR003594">
    <property type="entry name" value="HATPase_dom"/>
</dbReference>
<comment type="catalytic activity">
    <reaction evidence="1">
        <text>ATP + protein L-histidine = ADP + protein N-phospho-L-histidine.</text>
        <dbReference type="EC" id="2.7.13.3"/>
    </reaction>
</comment>
<name>A0AA49JCT5_9BACT</name>
<dbReference type="Gene3D" id="1.25.40.10">
    <property type="entry name" value="Tetratricopeptide repeat domain"/>
    <property type="match status" value="1"/>
</dbReference>
<evidence type="ECO:0000256" key="1">
    <source>
        <dbReference type="ARBA" id="ARBA00000085"/>
    </source>
</evidence>
<dbReference type="PROSITE" id="PS50005">
    <property type="entry name" value="TPR"/>
    <property type="match status" value="1"/>
</dbReference>
<evidence type="ECO:0000259" key="11">
    <source>
        <dbReference type="SMART" id="SM00387"/>
    </source>
</evidence>
<feature type="repeat" description="TPR" evidence="8">
    <location>
        <begin position="56"/>
        <end position="89"/>
    </location>
</feature>
<keyword evidence="10" id="KW-0812">Transmembrane</keyword>
<accession>A0AA49JCT5</accession>
<proteinExistence type="predicted"/>
<reference evidence="12" key="1">
    <citation type="journal article" date="2023" name="Comput. Struct. Biotechnol. J.">
        <title>Discovery of a novel marine Bacteroidetes with a rich repertoire of carbohydrate-active enzymes.</title>
        <authorList>
            <person name="Chen B."/>
            <person name="Liu G."/>
            <person name="Chen Q."/>
            <person name="Wang H."/>
            <person name="Liu L."/>
            <person name="Tang K."/>
        </authorList>
    </citation>
    <scope>NUCLEOTIDE SEQUENCE</scope>
    <source>
        <strain evidence="12">TK19036</strain>
    </source>
</reference>
<keyword evidence="6" id="KW-0418">Kinase</keyword>
<dbReference type="InterPro" id="IPR011495">
    <property type="entry name" value="Sig_transdc_His_kin_sub2_dim/P"/>
</dbReference>
<dbReference type="EMBL" id="CP120682">
    <property type="protein sequence ID" value="WKN35081.1"/>
    <property type="molecule type" value="Genomic_DNA"/>
</dbReference>
<dbReference type="PANTHER" id="PTHR41523:SF8">
    <property type="entry name" value="ETHYLENE RESPONSE SENSOR PROTEIN"/>
    <property type="match status" value="1"/>
</dbReference>
<dbReference type="InterPro" id="IPR019734">
    <property type="entry name" value="TPR_rpt"/>
</dbReference>
<dbReference type="Gene3D" id="3.30.565.10">
    <property type="entry name" value="Histidine kinase-like ATPase, C-terminal domain"/>
    <property type="match status" value="1"/>
</dbReference>
<dbReference type="InterPro" id="IPR036890">
    <property type="entry name" value="HATPase_C_sf"/>
</dbReference>
<evidence type="ECO:0000256" key="8">
    <source>
        <dbReference type="PROSITE-ProRule" id="PRU00339"/>
    </source>
</evidence>
<keyword evidence="3" id="KW-0597">Phosphoprotein</keyword>
<dbReference type="EC" id="2.7.13.3" evidence="2"/>
<evidence type="ECO:0000256" key="10">
    <source>
        <dbReference type="SAM" id="Phobius"/>
    </source>
</evidence>
<dbReference type="AlphaFoldDB" id="A0AA49JCT5"/>
<dbReference type="GO" id="GO:0004673">
    <property type="term" value="F:protein histidine kinase activity"/>
    <property type="evidence" value="ECO:0007669"/>
    <property type="project" value="UniProtKB-EC"/>
</dbReference>
<evidence type="ECO:0000256" key="5">
    <source>
        <dbReference type="ARBA" id="ARBA00022741"/>
    </source>
</evidence>